<feature type="region of interest" description="Disordered" evidence="1">
    <location>
        <begin position="58"/>
        <end position="96"/>
    </location>
</feature>
<organism evidence="2 3">
    <name type="scientific">Diploscapter pachys</name>
    <dbReference type="NCBI Taxonomy" id="2018661"/>
    <lineage>
        <taxon>Eukaryota</taxon>
        <taxon>Metazoa</taxon>
        <taxon>Ecdysozoa</taxon>
        <taxon>Nematoda</taxon>
        <taxon>Chromadorea</taxon>
        <taxon>Rhabditida</taxon>
        <taxon>Rhabditina</taxon>
        <taxon>Rhabditomorpha</taxon>
        <taxon>Rhabditoidea</taxon>
        <taxon>Rhabditidae</taxon>
        <taxon>Diploscapter</taxon>
    </lineage>
</organism>
<keyword evidence="3" id="KW-1185">Reference proteome</keyword>
<dbReference type="EMBL" id="LIAE01010396">
    <property type="protein sequence ID" value="PAV61869.1"/>
    <property type="molecule type" value="Genomic_DNA"/>
</dbReference>
<sequence>MLKDGEKEKKKKKKGREIDDETTTTEQIDPKQEKINQFQYNVEENMFKKSMNFEKTVKNKNDNWRYKRSPKASNNDRGAHDNRRTNNINCSSGNSELDVVDENRDLVIHSY</sequence>
<evidence type="ECO:0000313" key="3">
    <source>
        <dbReference type="Proteomes" id="UP000218231"/>
    </source>
</evidence>
<name>A0A2A2JJY4_9BILA</name>
<protein>
    <submittedName>
        <fullName evidence="2">Uncharacterized protein</fullName>
    </submittedName>
</protein>
<dbReference type="Proteomes" id="UP000218231">
    <property type="component" value="Unassembled WGS sequence"/>
</dbReference>
<reference evidence="2 3" key="1">
    <citation type="journal article" date="2017" name="Curr. Biol.">
        <title>Genome architecture and evolution of a unichromosomal asexual nematode.</title>
        <authorList>
            <person name="Fradin H."/>
            <person name="Zegar C."/>
            <person name="Gutwein M."/>
            <person name="Lucas J."/>
            <person name="Kovtun M."/>
            <person name="Corcoran D."/>
            <person name="Baugh L.R."/>
            <person name="Kiontke K."/>
            <person name="Gunsalus K."/>
            <person name="Fitch D.H."/>
            <person name="Piano F."/>
        </authorList>
    </citation>
    <scope>NUCLEOTIDE SEQUENCE [LARGE SCALE GENOMIC DNA]</scope>
    <source>
        <strain evidence="2">PF1309</strain>
    </source>
</reference>
<feature type="region of interest" description="Disordered" evidence="1">
    <location>
        <begin position="1"/>
        <end position="34"/>
    </location>
</feature>
<feature type="compositionally biased region" description="Polar residues" evidence="1">
    <location>
        <begin position="85"/>
        <end position="95"/>
    </location>
</feature>
<gene>
    <name evidence="2" type="ORF">WR25_22795</name>
</gene>
<accession>A0A2A2JJY4</accession>
<dbReference type="AlphaFoldDB" id="A0A2A2JJY4"/>
<comment type="caution">
    <text evidence="2">The sequence shown here is derived from an EMBL/GenBank/DDBJ whole genome shotgun (WGS) entry which is preliminary data.</text>
</comment>
<evidence type="ECO:0000256" key="1">
    <source>
        <dbReference type="SAM" id="MobiDB-lite"/>
    </source>
</evidence>
<proteinExistence type="predicted"/>
<evidence type="ECO:0000313" key="2">
    <source>
        <dbReference type="EMBL" id="PAV61869.1"/>
    </source>
</evidence>